<evidence type="ECO:0000313" key="3">
    <source>
        <dbReference type="Proteomes" id="UP001143362"/>
    </source>
</evidence>
<proteinExistence type="predicted"/>
<comment type="caution">
    <text evidence="2">The sequence shown here is derived from an EMBL/GenBank/DDBJ whole genome shotgun (WGS) entry which is preliminary data.</text>
</comment>
<feature type="compositionally biased region" description="Basic and acidic residues" evidence="1">
    <location>
        <begin position="38"/>
        <end position="49"/>
    </location>
</feature>
<evidence type="ECO:0000313" key="2">
    <source>
        <dbReference type="EMBL" id="MCX2979374.1"/>
    </source>
</evidence>
<dbReference type="EMBL" id="SHNN01000001">
    <property type="protein sequence ID" value="MCX2979374.1"/>
    <property type="molecule type" value="Genomic_DNA"/>
</dbReference>
<name>A0ABT3TAQ9_9GAMM</name>
<accession>A0ABT3TAQ9</accession>
<feature type="compositionally biased region" description="Low complexity" evidence="1">
    <location>
        <begin position="50"/>
        <end position="64"/>
    </location>
</feature>
<sequence>MDKDKKASTDNETILMALDQISQTIDVMTSVVGRLRNHLQDQETTRRSDSSSAVVAAEGSSTVH</sequence>
<feature type="region of interest" description="Disordered" evidence="1">
    <location>
        <begin position="38"/>
        <end position="64"/>
    </location>
</feature>
<keyword evidence="3" id="KW-1185">Reference proteome</keyword>
<dbReference type="RefSeq" id="WP_279243377.1">
    <property type="nucleotide sequence ID" value="NZ_SHNN01000001.1"/>
</dbReference>
<dbReference type="Proteomes" id="UP001143362">
    <property type="component" value="Unassembled WGS sequence"/>
</dbReference>
<reference evidence="2" key="1">
    <citation type="submission" date="2019-02" db="EMBL/GenBank/DDBJ databases">
        <authorList>
            <person name="Li S.-H."/>
        </authorList>
    </citation>
    <scope>NUCLEOTIDE SEQUENCE</scope>
    <source>
        <strain evidence="2">IMCC14734</strain>
    </source>
</reference>
<gene>
    <name evidence="2" type="ORF">EYC98_00685</name>
</gene>
<organism evidence="2 3">
    <name type="scientific">Candidatus Litorirhabdus singularis</name>
    <dbReference type="NCBI Taxonomy" id="2518993"/>
    <lineage>
        <taxon>Bacteria</taxon>
        <taxon>Pseudomonadati</taxon>
        <taxon>Pseudomonadota</taxon>
        <taxon>Gammaproteobacteria</taxon>
        <taxon>Cellvibrionales</taxon>
        <taxon>Halieaceae</taxon>
        <taxon>Candidatus Litorirhabdus</taxon>
    </lineage>
</organism>
<protein>
    <submittedName>
        <fullName evidence="2">Uncharacterized protein</fullName>
    </submittedName>
</protein>
<evidence type="ECO:0000256" key="1">
    <source>
        <dbReference type="SAM" id="MobiDB-lite"/>
    </source>
</evidence>